<evidence type="ECO:0000313" key="1">
    <source>
        <dbReference type="EMBL" id="QSB41731.1"/>
    </source>
</evidence>
<gene>
    <name evidence="1" type="ORF">JTY93_10460</name>
</gene>
<reference evidence="1 2" key="1">
    <citation type="submission" date="2021-02" db="EMBL/GenBank/DDBJ databases">
        <title>Genomic and phenotypic characterization of Pseudomonas hygromyciniae, a novel bacterial species discovered from a commercially purchased antibiotic vial.</title>
        <authorList>
            <person name="Turner T.L."/>
            <person name="Mitra S.D."/>
            <person name="Kochan T.J."/>
            <person name="Pincus N.B."/>
            <person name="Lebrun-Corbin M."/>
            <person name="Cheung B."/>
            <person name="Gatesy S.W."/>
            <person name="Afzal T."/>
            <person name="Ozer E.A."/>
            <person name="Hauser A.R."/>
        </authorList>
    </citation>
    <scope>NUCLEOTIDE SEQUENCE [LARGE SCALE GENOMIC DNA]</scope>
    <source>
        <strain evidence="1 2">SDM007</strain>
    </source>
</reference>
<sequence length="301" mass="34119">MAKKKGVTTNLAGKSAKHKNRTVPKGLLKQWLTKKDEQEGYWVLDCNSGNVQFRKGDGASFAIKEFRYVPVRYTPEGTAYRDEWLEDWFSQGESDLVVVTKQLSSGQFAAVKDKARDNFITAAIMLGFRSAYEFDCMEMKLRRENPDSSDEVIGRWVVDHFRSLHAAKLEQFKNWDFALHSGMAERLLIGDRPLFDMTMSDSQFQTVVIPLTPDHFLSGCPPENPAQITWQLKCGRAAGGAAIGLNSMTAKLARQFVVGEHQQLLALSDLFTQQQFTERKAKDVFLEFSKEKHVARTPVNE</sequence>
<proteinExistence type="predicted"/>
<evidence type="ECO:0000313" key="2">
    <source>
        <dbReference type="Proteomes" id="UP000663249"/>
    </source>
</evidence>
<organism evidence="1 2">
    <name type="scientific">Pseudomonas hygromyciniae</name>
    <dbReference type="NCBI Taxonomy" id="2812000"/>
    <lineage>
        <taxon>Bacteria</taxon>
        <taxon>Pseudomonadati</taxon>
        <taxon>Pseudomonadota</taxon>
        <taxon>Gammaproteobacteria</taxon>
        <taxon>Pseudomonadales</taxon>
        <taxon>Pseudomonadaceae</taxon>
        <taxon>Pseudomonas</taxon>
    </lineage>
</organism>
<dbReference type="EMBL" id="CP070506">
    <property type="protein sequence ID" value="QSB41731.1"/>
    <property type="molecule type" value="Genomic_DNA"/>
</dbReference>
<name>A0ABX7K270_9PSED</name>
<keyword evidence="2" id="KW-1185">Reference proteome</keyword>
<dbReference type="RefSeq" id="WP_205479316.1">
    <property type="nucleotide sequence ID" value="NZ_CP070506.1"/>
</dbReference>
<evidence type="ECO:0008006" key="3">
    <source>
        <dbReference type="Google" id="ProtNLM"/>
    </source>
</evidence>
<accession>A0ABX7K270</accession>
<protein>
    <recommendedName>
        <fullName evidence="3">DUF4238 domain-containing protein</fullName>
    </recommendedName>
</protein>
<dbReference type="Proteomes" id="UP000663249">
    <property type="component" value="Chromosome"/>
</dbReference>